<accession>A0ABY7N7H2</accession>
<gene>
    <name evidence="1" type="ORF">M2J83_09590</name>
</gene>
<protein>
    <submittedName>
        <fullName evidence="1">Helix-hairpin-helix domain-containing protein</fullName>
    </submittedName>
</protein>
<proteinExistence type="predicted"/>
<dbReference type="Proteomes" id="UP001211866">
    <property type="component" value="Chromosome"/>
</dbReference>
<dbReference type="InterPro" id="IPR010995">
    <property type="entry name" value="DNA_repair_Rad51/TF_NusA_a-hlx"/>
</dbReference>
<reference evidence="1 2" key="1">
    <citation type="submission" date="2022-05" db="EMBL/GenBank/DDBJ databases">
        <title>Complete sequence of strain NY11312.</title>
        <authorList>
            <person name="Zhou D."/>
        </authorList>
    </citation>
    <scope>NUCLEOTIDE SEQUENCE [LARGE SCALE GENOMIC DNA]</scope>
    <source>
        <strain evidence="1 2">NY11312</strain>
    </source>
</reference>
<dbReference type="SUPFAM" id="SSF47794">
    <property type="entry name" value="Rad51 N-terminal domain-like"/>
    <property type="match status" value="1"/>
</dbReference>
<evidence type="ECO:0000313" key="2">
    <source>
        <dbReference type="Proteomes" id="UP001211866"/>
    </source>
</evidence>
<organism evidence="1 2">
    <name type="scientific">Alcaligenes faecalis</name>
    <dbReference type="NCBI Taxonomy" id="511"/>
    <lineage>
        <taxon>Bacteria</taxon>
        <taxon>Pseudomonadati</taxon>
        <taxon>Pseudomonadota</taxon>
        <taxon>Betaproteobacteria</taxon>
        <taxon>Burkholderiales</taxon>
        <taxon>Alcaligenaceae</taxon>
        <taxon>Alcaligenes</taxon>
    </lineage>
</organism>
<name>A0ABY7N7H2_ALCFA</name>
<dbReference type="Gene3D" id="1.10.150.20">
    <property type="entry name" value="5' to 3' exonuclease, C-terminal subdomain"/>
    <property type="match status" value="1"/>
</dbReference>
<dbReference type="RefSeq" id="WP_270119994.1">
    <property type="nucleotide sequence ID" value="NZ_CP096916.1"/>
</dbReference>
<evidence type="ECO:0000313" key="1">
    <source>
        <dbReference type="EMBL" id="WBM40042.1"/>
    </source>
</evidence>
<keyword evidence="2" id="KW-1185">Reference proteome</keyword>
<sequence>MEWILVLAVLAFLVYRHTQKKAVKRKNALSVRAMDVDESPDIRVYGTLSGMPERKVVETINKDGIPEFKFRFHANLGFETAAEALCRHRTENFIPRPNGNKEPIIEPGGIWFAVSEWDDPDRTWNHENDQFKYIGGIQVYIGLLLKVRGIYEDATLTPAQKKIEIEKICLGNKDVYTVKHVFSPPWESLLVPVLSTGDGIGPHRVGILEAAGIKTIDDIRSRTDGQLLEIKGIGKAAVSALRNLAAQWTYDTSTEVIEKDTEYRQVLSIGSSRTEPTPA</sequence>
<dbReference type="EMBL" id="CP096916">
    <property type="protein sequence ID" value="WBM40042.1"/>
    <property type="molecule type" value="Genomic_DNA"/>
</dbReference>